<comment type="caution">
    <text evidence="2">The sequence shown here is derived from an EMBL/GenBank/DDBJ whole genome shotgun (WGS) entry which is preliminary data.</text>
</comment>
<evidence type="ECO:0000256" key="1">
    <source>
        <dbReference type="SAM" id="MobiDB-lite"/>
    </source>
</evidence>
<keyword evidence="3" id="KW-1185">Reference proteome</keyword>
<feature type="region of interest" description="Disordered" evidence="1">
    <location>
        <begin position="75"/>
        <end position="107"/>
    </location>
</feature>
<dbReference type="EMBL" id="VEPZ02001337">
    <property type="protein sequence ID" value="KAE8678329.1"/>
    <property type="molecule type" value="Genomic_DNA"/>
</dbReference>
<accession>A0A6A2YIM1</accession>
<name>A0A6A2YIM1_HIBSY</name>
<gene>
    <name evidence="2" type="ORF">F3Y22_tig00111427pilonHSYRG00483</name>
</gene>
<dbReference type="AlphaFoldDB" id="A0A6A2YIM1"/>
<sequence>MTETMAGNQVAAEGLAANIAGMLRLCLEWLSPSNGQVGLQEQAAPSQNQPHVRKQHQNQTGMQISVASVAAANLQSQPMPSHSLQTPQQTKGHLNPPVSLPRTSNSQIQMQQSLQTTGFPHMPLHPPMQPLVQMLVSSTLVPPASFTADVPCNKPPSIHGPLFPQGQPPHANQMPPQSTYQTQMESNCKLEMHVVVIVIARRLNLGGLDLGSEFGSRVRLTPEMEKALLQQVRSLTPEQIKSLAQSTGTKSFSSSKFCANENAETSASDGRLCYVFTDQQTKIDLFIQYGC</sequence>
<feature type="compositionally biased region" description="Polar residues" evidence="1">
    <location>
        <begin position="75"/>
        <end position="92"/>
    </location>
</feature>
<dbReference type="PANTHER" id="PTHR47866">
    <property type="entry name" value="HYDROXYPROLINE-RICH GLYCOPROTEIN FAMILY PROTEIN"/>
    <property type="match status" value="1"/>
</dbReference>
<feature type="region of interest" description="Disordered" evidence="1">
    <location>
        <begin position="38"/>
        <end position="60"/>
    </location>
</feature>
<organism evidence="2 3">
    <name type="scientific">Hibiscus syriacus</name>
    <name type="common">Rose of Sharon</name>
    <dbReference type="NCBI Taxonomy" id="106335"/>
    <lineage>
        <taxon>Eukaryota</taxon>
        <taxon>Viridiplantae</taxon>
        <taxon>Streptophyta</taxon>
        <taxon>Embryophyta</taxon>
        <taxon>Tracheophyta</taxon>
        <taxon>Spermatophyta</taxon>
        <taxon>Magnoliopsida</taxon>
        <taxon>eudicotyledons</taxon>
        <taxon>Gunneridae</taxon>
        <taxon>Pentapetalae</taxon>
        <taxon>rosids</taxon>
        <taxon>malvids</taxon>
        <taxon>Malvales</taxon>
        <taxon>Malvaceae</taxon>
        <taxon>Malvoideae</taxon>
        <taxon>Hibiscus</taxon>
    </lineage>
</organism>
<reference evidence="2" key="1">
    <citation type="submission" date="2019-09" db="EMBL/GenBank/DDBJ databases">
        <title>Draft genome information of white flower Hibiscus syriacus.</title>
        <authorList>
            <person name="Kim Y.-M."/>
        </authorList>
    </citation>
    <scope>NUCLEOTIDE SEQUENCE [LARGE SCALE GENOMIC DNA]</scope>
    <source>
        <strain evidence="2">YM2019G1</strain>
    </source>
</reference>
<evidence type="ECO:0000313" key="2">
    <source>
        <dbReference type="EMBL" id="KAE8678329.1"/>
    </source>
</evidence>
<feature type="compositionally biased region" description="Polar residues" evidence="1">
    <location>
        <begin position="38"/>
        <end position="50"/>
    </location>
</feature>
<evidence type="ECO:0000313" key="3">
    <source>
        <dbReference type="Proteomes" id="UP000436088"/>
    </source>
</evidence>
<dbReference type="PANTHER" id="PTHR47866:SF2">
    <property type="entry name" value="HYDROXYPROLINE-RICH GLYCOPROTEIN FAMILY PROTEIN"/>
    <property type="match status" value="1"/>
</dbReference>
<dbReference type="Proteomes" id="UP000436088">
    <property type="component" value="Unassembled WGS sequence"/>
</dbReference>
<proteinExistence type="predicted"/>
<protein>
    <submittedName>
        <fullName evidence="2">CRS1 / YhbY domain-containing protein</fullName>
    </submittedName>
</protein>